<dbReference type="PROSITE" id="PS50088">
    <property type="entry name" value="ANK_REPEAT"/>
    <property type="match status" value="3"/>
</dbReference>
<dbReference type="Proteomes" id="UP000036932">
    <property type="component" value="Unassembled WGS sequence"/>
</dbReference>
<feature type="repeat" description="ANK" evidence="3">
    <location>
        <begin position="126"/>
        <end position="159"/>
    </location>
</feature>
<dbReference type="InterPro" id="IPR050889">
    <property type="entry name" value="Dendritic_Spine_Reg/Scaffold"/>
</dbReference>
<feature type="repeat" description="ANK" evidence="3">
    <location>
        <begin position="27"/>
        <end position="59"/>
    </location>
</feature>
<evidence type="ECO:0000313" key="5">
    <source>
        <dbReference type="Proteomes" id="UP000036932"/>
    </source>
</evidence>
<dbReference type="PRINTS" id="PR01415">
    <property type="entry name" value="ANKYRIN"/>
</dbReference>
<dbReference type="SUPFAM" id="SSF48403">
    <property type="entry name" value="Ankyrin repeat"/>
    <property type="match status" value="1"/>
</dbReference>
<dbReference type="PANTHER" id="PTHR24166">
    <property type="entry name" value="ROLLING PEBBLES, ISOFORM B"/>
    <property type="match status" value="1"/>
</dbReference>
<dbReference type="RefSeq" id="WP_054403433.1">
    <property type="nucleotide sequence ID" value="NZ_LIUT01000001.1"/>
</dbReference>
<keyword evidence="5" id="KW-1185">Reference proteome</keyword>
<dbReference type="Pfam" id="PF12796">
    <property type="entry name" value="Ank_2"/>
    <property type="match status" value="2"/>
</dbReference>
<dbReference type="InterPro" id="IPR036770">
    <property type="entry name" value="Ankyrin_rpt-contain_sf"/>
</dbReference>
<proteinExistence type="predicted"/>
<keyword evidence="1" id="KW-0677">Repeat</keyword>
<sequence>MLRLSAILLVLFLSACQPNPEKDEVQNMERELIKYAEQGNTERVRQLLQSGASINATDEQGRTAVMAATYRNHVETVKALIQEGADINIRDHQRNNVFLYAGAEGMAEILQLAIEADADVTLTNRYGGTALIPASERGHVEIVRQLLTQTNVDVNHVNNLDWTALLEAVILGDGSENYQRIVELLLEHGADARIPDGKGVTPLQHARERGYQEIEQIILNAINEEQSE</sequence>
<dbReference type="PROSITE" id="PS50297">
    <property type="entry name" value="ANK_REP_REGION"/>
    <property type="match status" value="1"/>
</dbReference>
<name>A0A0M1P871_9BACL</name>
<protein>
    <submittedName>
        <fullName evidence="4">Ankyrin</fullName>
    </submittedName>
</protein>
<dbReference type="PROSITE" id="PS51257">
    <property type="entry name" value="PROKAR_LIPOPROTEIN"/>
    <property type="match status" value="1"/>
</dbReference>
<evidence type="ECO:0000313" key="4">
    <source>
        <dbReference type="EMBL" id="KOR90520.1"/>
    </source>
</evidence>
<gene>
    <name evidence="4" type="ORF">AM231_16210</name>
</gene>
<reference evidence="5" key="1">
    <citation type="submission" date="2015-08" db="EMBL/GenBank/DDBJ databases">
        <title>Genome sequencing project for genomic taxonomy and phylogenomics of Bacillus-like bacteria.</title>
        <authorList>
            <person name="Liu B."/>
            <person name="Wang J."/>
            <person name="Zhu Y."/>
            <person name="Liu G."/>
            <person name="Chen Q."/>
            <person name="Chen Z."/>
            <person name="Lan J."/>
            <person name="Che J."/>
            <person name="Ge C."/>
            <person name="Shi H."/>
            <person name="Pan Z."/>
            <person name="Liu X."/>
        </authorList>
    </citation>
    <scope>NUCLEOTIDE SEQUENCE [LARGE SCALE GENOMIC DNA]</scope>
    <source>
        <strain evidence="5">FJAT-22460</strain>
    </source>
</reference>
<evidence type="ECO:0000256" key="3">
    <source>
        <dbReference type="PROSITE-ProRule" id="PRU00023"/>
    </source>
</evidence>
<dbReference type="PATRIC" id="fig|1705565.3.peg.5327"/>
<dbReference type="InterPro" id="IPR002110">
    <property type="entry name" value="Ankyrin_rpt"/>
</dbReference>
<evidence type="ECO:0000256" key="1">
    <source>
        <dbReference type="ARBA" id="ARBA00022737"/>
    </source>
</evidence>
<accession>A0A0M1P871</accession>
<keyword evidence="2 3" id="KW-0040">ANK repeat</keyword>
<dbReference type="PANTHER" id="PTHR24166:SF48">
    <property type="entry name" value="PROTEIN VAPYRIN"/>
    <property type="match status" value="1"/>
</dbReference>
<dbReference type="Gene3D" id="1.25.40.20">
    <property type="entry name" value="Ankyrin repeat-containing domain"/>
    <property type="match status" value="2"/>
</dbReference>
<dbReference type="SMART" id="SM00248">
    <property type="entry name" value="ANK"/>
    <property type="match status" value="5"/>
</dbReference>
<organism evidence="4 5">
    <name type="scientific">Paenibacillus solani</name>
    <dbReference type="NCBI Taxonomy" id="1705565"/>
    <lineage>
        <taxon>Bacteria</taxon>
        <taxon>Bacillati</taxon>
        <taxon>Bacillota</taxon>
        <taxon>Bacilli</taxon>
        <taxon>Bacillales</taxon>
        <taxon>Paenibacillaceae</taxon>
        <taxon>Paenibacillus</taxon>
    </lineage>
</organism>
<comment type="caution">
    <text evidence="4">The sequence shown here is derived from an EMBL/GenBank/DDBJ whole genome shotgun (WGS) entry which is preliminary data.</text>
</comment>
<dbReference type="EMBL" id="LIUT01000001">
    <property type="protein sequence ID" value="KOR90520.1"/>
    <property type="molecule type" value="Genomic_DNA"/>
</dbReference>
<dbReference type="AlphaFoldDB" id="A0A0M1P871"/>
<feature type="repeat" description="ANK" evidence="3">
    <location>
        <begin position="60"/>
        <end position="92"/>
    </location>
</feature>
<evidence type="ECO:0000256" key="2">
    <source>
        <dbReference type="ARBA" id="ARBA00023043"/>
    </source>
</evidence>